<protein>
    <submittedName>
        <fullName evidence="1">Uncharacterized protein</fullName>
    </submittedName>
</protein>
<sequence length="505" mass="58689">MSEKYWPETVILWGAGATKSLGLYATRELIQIVVKINKNDFSFLEGKNEKLRYAFKKLVTEDLVKDPILCKIYDLEALQLIIGTNTKVNMHELFTMLDQLIGNKMGFNAFISGKTYFLRRERVEGAKRCLILLIEELERLSIQFEPGYMNKDELTPYYEFSRTLTDLMKEEAFEFDKRGYVRTSRRFYLYSYAIISFNWDPIIMWNIFNAHKEFNDKSVFLNCGLKLRLFDDFGTQIAGKKIDSINNEIWYTVGEPQCKRINDYEYPSRIIRIGKILFPHGIFDSRVCPECGKYITTFGGSWCRLSTEVFGPSIVDELQKNWKYRSEKELKSRHGAIECPYCGQITYPSDMPLIMQTMAKKQSIAPLEEVKTEVGLLMKNAKHIVFAGYSLPIDDIMVKTFFMSSIAGNDKRRLKCTVLNYDKDYSECGWITGDKISDYLKCSTNKEVSECIENVCDIFDIENVRVSLEGIPNIFMENGKCSREKIKDLLYPKEYFKGGFPITRD</sequence>
<evidence type="ECO:0000313" key="2">
    <source>
        <dbReference type="Proteomes" id="UP000266301"/>
    </source>
</evidence>
<name>A0A386H2P5_9CLOT</name>
<dbReference type="AlphaFoldDB" id="A0A386H2P5"/>
<evidence type="ECO:0000313" key="1">
    <source>
        <dbReference type="EMBL" id="AYD39924.1"/>
    </source>
</evidence>
<gene>
    <name evidence="1" type="ORF">D4Z93_05090</name>
</gene>
<dbReference type="Proteomes" id="UP000266301">
    <property type="component" value="Chromosome"/>
</dbReference>
<dbReference type="KEGG" id="cfer:D4Z93_05090"/>
<reference evidence="1 2" key="1">
    <citation type="journal article" date="2019" name="Int. J. Syst. Evol. Microbiol.">
        <title>Clostridium fermenticellae sp. nov., isolated from the mud in a fermentation cellar for the production of the Chinese liquor, baijiu.</title>
        <authorList>
            <person name="Xu P.X."/>
            <person name="Chai L.J."/>
            <person name="Qiu T."/>
            <person name="Zhang X.J."/>
            <person name="Lu Z.M."/>
            <person name="Xiao C."/>
            <person name="Wang S.T."/>
            <person name="Shen C.H."/>
            <person name="Shi J.S."/>
            <person name="Xu Z.H."/>
        </authorList>
    </citation>
    <scope>NUCLEOTIDE SEQUENCE [LARGE SCALE GENOMIC DNA]</scope>
    <source>
        <strain evidence="1 2">JN500901</strain>
    </source>
</reference>
<accession>A0A386H2P5</accession>
<dbReference type="EMBL" id="CP032416">
    <property type="protein sequence ID" value="AYD39924.1"/>
    <property type="molecule type" value="Genomic_DNA"/>
</dbReference>
<dbReference type="OrthoDB" id="1873312at2"/>
<keyword evidence="2" id="KW-1185">Reference proteome</keyword>
<organism evidence="1 2">
    <name type="scientific">Clostridium fermenticellae</name>
    <dbReference type="NCBI Taxonomy" id="2068654"/>
    <lineage>
        <taxon>Bacteria</taxon>
        <taxon>Bacillati</taxon>
        <taxon>Bacillota</taxon>
        <taxon>Clostridia</taxon>
        <taxon>Eubacteriales</taxon>
        <taxon>Clostridiaceae</taxon>
        <taxon>Clostridium</taxon>
    </lineage>
</organism>
<proteinExistence type="predicted"/>
<dbReference type="RefSeq" id="WP_119970954.1">
    <property type="nucleotide sequence ID" value="NZ_CP032416.1"/>
</dbReference>